<organism evidence="1 2">
    <name type="scientific">Angustibacter aerolatus</name>
    <dbReference type="NCBI Taxonomy" id="1162965"/>
    <lineage>
        <taxon>Bacteria</taxon>
        <taxon>Bacillati</taxon>
        <taxon>Actinomycetota</taxon>
        <taxon>Actinomycetes</taxon>
        <taxon>Kineosporiales</taxon>
        <taxon>Kineosporiaceae</taxon>
    </lineage>
</organism>
<comment type="caution">
    <text evidence="1">The sequence shown here is derived from an EMBL/GenBank/DDBJ whole genome shotgun (WGS) entry which is preliminary data.</text>
</comment>
<dbReference type="Proteomes" id="UP001157017">
    <property type="component" value="Unassembled WGS sequence"/>
</dbReference>
<evidence type="ECO:0000313" key="2">
    <source>
        <dbReference type="Proteomes" id="UP001157017"/>
    </source>
</evidence>
<gene>
    <name evidence="1" type="ORF">GCM10025868_13410</name>
</gene>
<keyword evidence="2" id="KW-1185">Reference proteome</keyword>
<name>A0ABQ6JH47_9ACTN</name>
<reference evidence="2" key="1">
    <citation type="journal article" date="2019" name="Int. J. Syst. Evol. Microbiol.">
        <title>The Global Catalogue of Microorganisms (GCM) 10K type strain sequencing project: providing services to taxonomists for standard genome sequencing and annotation.</title>
        <authorList>
            <consortium name="The Broad Institute Genomics Platform"/>
            <consortium name="The Broad Institute Genome Sequencing Center for Infectious Disease"/>
            <person name="Wu L."/>
            <person name="Ma J."/>
        </authorList>
    </citation>
    <scope>NUCLEOTIDE SEQUENCE [LARGE SCALE GENOMIC DNA]</scope>
    <source>
        <strain evidence="2">NBRC 108730</strain>
    </source>
</reference>
<protein>
    <submittedName>
        <fullName evidence="1">Uncharacterized protein</fullName>
    </submittedName>
</protein>
<evidence type="ECO:0000313" key="1">
    <source>
        <dbReference type="EMBL" id="GMA86091.1"/>
    </source>
</evidence>
<accession>A0ABQ6JH47</accession>
<dbReference type="EMBL" id="BSUZ01000001">
    <property type="protein sequence ID" value="GMA86091.1"/>
    <property type="molecule type" value="Genomic_DNA"/>
</dbReference>
<sequence>MRTRPLDLASAMEPSLVEVVEGDDLGLDEAALEVGVDDASGLGAVQPLWIVQARDSFGPAVR</sequence>
<proteinExistence type="predicted"/>